<feature type="domain" description="Gcp-like" evidence="2">
    <location>
        <begin position="75"/>
        <end position="180"/>
    </location>
</feature>
<keyword evidence="3" id="KW-0645">Protease</keyword>
<feature type="compositionally biased region" description="Low complexity" evidence="1">
    <location>
        <begin position="16"/>
        <end position="30"/>
    </location>
</feature>
<feature type="region of interest" description="Disordered" evidence="1">
    <location>
        <begin position="1"/>
        <end position="30"/>
    </location>
</feature>
<dbReference type="InterPro" id="IPR022496">
    <property type="entry name" value="T6A_TsaB"/>
</dbReference>
<dbReference type="GO" id="GO:0008233">
    <property type="term" value="F:peptidase activity"/>
    <property type="evidence" value="ECO:0007669"/>
    <property type="project" value="UniProtKB-KW"/>
</dbReference>
<dbReference type="OrthoDB" id="9809995at2"/>
<dbReference type="eggNOG" id="COG1214">
    <property type="taxonomic scope" value="Bacteria"/>
</dbReference>
<accession>B8DS95</accession>
<dbReference type="EMBL" id="CP001197">
    <property type="protein sequence ID" value="ACL09850.1"/>
    <property type="molecule type" value="Genomic_DNA"/>
</dbReference>
<evidence type="ECO:0000313" key="3">
    <source>
        <dbReference type="EMBL" id="ACL09850.1"/>
    </source>
</evidence>
<dbReference type="Pfam" id="PF00814">
    <property type="entry name" value="TsaD"/>
    <property type="match status" value="1"/>
</dbReference>
<dbReference type="Gene3D" id="3.30.420.40">
    <property type="match status" value="1"/>
</dbReference>
<evidence type="ECO:0000256" key="1">
    <source>
        <dbReference type="SAM" id="MobiDB-lite"/>
    </source>
</evidence>
<organism evidence="3">
    <name type="scientific">Nitratidesulfovibrio vulgaris (strain DSM 19637 / Miyazaki F)</name>
    <name type="common">Desulfovibrio vulgaris</name>
    <dbReference type="NCBI Taxonomy" id="883"/>
    <lineage>
        <taxon>Bacteria</taxon>
        <taxon>Pseudomonadati</taxon>
        <taxon>Thermodesulfobacteriota</taxon>
        <taxon>Desulfovibrionia</taxon>
        <taxon>Desulfovibrionales</taxon>
        <taxon>Desulfovibrionaceae</taxon>
        <taxon>Nitratidesulfovibrio</taxon>
    </lineage>
</organism>
<dbReference type="InterPro" id="IPR043129">
    <property type="entry name" value="ATPase_NBD"/>
</dbReference>
<dbReference type="NCBIfam" id="TIGR03725">
    <property type="entry name" value="T6A_YeaZ"/>
    <property type="match status" value="1"/>
</dbReference>
<evidence type="ECO:0000259" key="2">
    <source>
        <dbReference type="Pfam" id="PF00814"/>
    </source>
</evidence>
<dbReference type="AlphaFoldDB" id="B8DS95"/>
<dbReference type="HOGENOM" id="CLU_723058_0_0_7"/>
<name>B8DS95_NITV9</name>
<keyword evidence="3" id="KW-0378">Hydrolase</keyword>
<proteinExistence type="predicted"/>
<dbReference type="SUPFAM" id="SSF53067">
    <property type="entry name" value="Actin-like ATPase domain"/>
    <property type="match status" value="1"/>
</dbReference>
<dbReference type="KEGG" id="dvm:DvMF_2913"/>
<feature type="compositionally biased region" description="Polar residues" evidence="1">
    <location>
        <begin position="216"/>
        <end position="225"/>
    </location>
</feature>
<protein>
    <submittedName>
        <fullName evidence="3">Peptidase M22 glycoprotease</fullName>
    </submittedName>
</protein>
<dbReference type="STRING" id="883.DvMF_2913"/>
<feature type="compositionally biased region" description="Low complexity" evidence="1">
    <location>
        <begin position="356"/>
        <end position="367"/>
    </location>
</feature>
<feature type="region of interest" description="Disordered" evidence="1">
    <location>
        <begin position="356"/>
        <end position="382"/>
    </location>
</feature>
<feature type="compositionally biased region" description="Polar residues" evidence="1">
    <location>
        <begin position="368"/>
        <end position="382"/>
    </location>
</feature>
<reference evidence="3" key="1">
    <citation type="submission" date="2008-10" db="EMBL/GenBank/DDBJ databases">
        <title>Complete sequence of Desulfovibrio vulgaris str. 'Miyazaki F'.</title>
        <authorList>
            <person name="Lucas S."/>
            <person name="Copeland A."/>
            <person name="Lapidus A."/>
            <person name="Glavina del Rio T."/>
            <person name="Dalin E."/>
            <person name="Tice H."/>
            <person name="Bruce D."/>
            <person name="Goodwin L."/>
            <person name="Pitluck S."/>
            <person name="Sims D."/>
            <person name="Brettin T."/>
            <person name="Detter J.C."/>
            <person name="Han C."/>
            <person name="Larimer F."/>
            <person name="Land M."/>
            <person name="Hauser L."/>
            <person name="Kyrpides N."/>
            <person name="Mikhailova N."/>
            <person name="Hazen T.C."/>
            <person name="Richardson P."/>
        </authorList>
    </citation>
    <scope>NUCLEOTIDE SEQUENCE</scope>
    <source>
        <strain evidence="3">Miyazaki F</strain>
    </source>
</reference>
<gene>
    <name evidence="3" type="ordered locus">DvMF_2913</name>
</gene>
<dbReference type="GO" id="GO:0006508">
    <property type="term" value="P:proteolysis"/>
    <property type="evidence" value="ECO:0007669"/>
    <property type="project" value="UniProtKB-KW"/>
</dbReference>
<dbReference type="InterPro" id="IPR000905">
    <property type="entry name" value="Gcp-like_dom"/>
</dbReference>
<sequence length="382" mass="39213">MTQAPPAAGLAVASDPTAPTAPTGPTGPTGACAAHDDGAITLALNAAESRVQVAALRDGETLFAQEWHVPSQGTELLAPALADAFARMRLSLADVRRIACVQGPGSFTGLRLVLSTAAGMARALGAEQAGLSYTQLLACGPLLPRDTVLWVLTHARRGLVHMQAFRMPGEMSDAASAAAHGMPCGLPEALTPVEAATLDAAVARIVAFQPVMENPASKSAASQTADKPDYGVPRGDSPLAAGGAQEQTLPTNRVGCDTDAAPAVCLMGSGATRNRTVLAQALAELLPQARFLPDRFDHPAPALLLPLAVAATYAPDDVQPLYVRPCDAEENLPAMAAARGMDPEQARRQLARLTSAPLAATPPAGTTQSGISPSGTTRQVLR</sequence>
<dbReference type="GO" id="GO:0002949">
    <property type="term" value="P:tRNA threonylcarbamoyladenosine modification"/>
    <property type="evidence" value="ECO:0007669"/>
    <property type="project" value="InterPro"/>
</dbReference>
<feature type="region of interest" description="Disordered" evidence="1">
    <location>
        <begin position="216"/>
        <end position="251"/>
    </location>
</feature>